<comment type="caution">
    <text evidence="2">The sequence shown here is derived from an EMBL/GenBank/DDBJ whole genome shotgun (WGS) entry which is preliminary data.</text>
</comment>
<reference evidence="2" key="1">
    <citation type="submission" date="2023-05" db="EMBL/GenBank/DDBJ databases">
        <title>Nepenthes gracilis genome sequencing.</title>
        <authorList>
            <person name="Fukushima K."/>
        </authorList>
    </citation>
    <scope>NUCLEOTIDE SEQUENCE</scope>
    <source>
        <strain evidence="2">SING2019-196</strain>
    </source>
</reference>
<evidence type="ECO:0000313" key="2">
    <source>
        <dbReference type="EMBL" id="GMH26658.1"/>
    </source>
</evidence>
<protein>
    <submittedName>
        <fullName evidence="2">Uncharacterized protein</fullName>
    </submittedName>
</protein>
<organism evidence="2 3">
    <name type="scientific">Nepenthes gracilis</name>
    <name type="common">Slender pitcher plant</name>
    <dbReference type="NCBI Taxonomy" id="150966"/>
    <lineage>
        <taxon>Eukaryota</taxon>
        <taxon>Viridiplantae</taxon>
        <taxon>Streptophyta</taxon>
        <taxon>Embryophyta</taxon>
        <taxon>Tracheophyta</taxon>
        <taxon>Spermatophyta</taxon>
        <taxon>Magnoliopsida</taxon>
        <taxon>eudicotyledons</taxon>
        <taxon>Gunneridae</taxon>
        <taxon>Pentapetalae</taxon>
        <taxon>Caryophyllales</taxon>
        <taxon>Nepenthaceae</taxon>
        <taxon>Nepenthes</taxon>
    </lineage>
</organism>
<proteinExistence type="predicted"/>
<dbReference type="PANTHER" id="PTHR31071:SF39">
    <property type="entry name" value="PROTEIN BRANCHLESS TRICHOME"/>
    <property type="match status" value="1"/>
</dbReference>
<dbReference type="InterPro" id="IPR043424">
    <property type="entry name" value="BLT-like"/>
</dbReference>
<dbReference type="Proteomes" id="UP001279734">
    <property type="component" value="Unassembled WGS sequence"/>
</dbReference>
<evidence type="ECO:0000313" key="3">
    <source>
        <dbReference type="Proteomes" id="UP001279734"/>
    </source>
</evidence>
<dbReference type="PANTHER" id="PTHR31071">
    <property type="entry name" value="GB|AAF24581.1"/>
    <property type="match status" value="1"/>
</dbReference>
<dbReference type="AlphaFoldDB" id="A0AAD3TAU0"/>
<keyword evidence="3" id="KW-1185">Reference proteome</keyword>
<sequence length="352" mass="40758">MQEIMMSMMITTTSTASPTTTPKDCRNQTVFAEQITTSTCASWKLYENPFYMSRQHDKNHYPHNQSRHYHRHLLLQTPEPSARKIAASFWDSSYCRPTIMGSEIDEYRTRIVELKAELEFERRVRKKMEYLNKRMARELAEERRGREAVKRVCDQLVREISGCRAEVEKMGREIEEERKMLKMAEVFREERVRMKLEEARLFYEEKLLESVGFDRHQNQILARKSLGMENQENDQQEKQSTVPSSDSPGDGDVGGAANFPAESKGADLSGKSNCNEKNGVIFAISVHRKTCPEAENHHIKRGIKGFVEFPKVVRAIGSRNRDAGSKSECQKAQLRILLKHRRPFQTQDPILS</sequence>
<dbReference type="EMBL" id="BSYO01000031">
    <property type="protein sequence ID" value="GMH26658.1"/>
    <property type="molecule type" value="Genomic_DNA"/>
</dbReference>
<name>A0AAD3TAU0_NEPGR</name>
<gene>
    <name evidence="2" type="ORF">Nepgr_028501</name>
</gene>
<evidence type="ECO:0000256" key="1">
    <source>
        <dbReference type="SAM" id="MobiDB-lite"/>
    </source>
</evidence>
<feature type="region of interest" description="Disordered" evidence="1">
    <location>
        <begin position="227"/>
        <end position="270"/>
    </location>
</feature>
<accession>A0AAD3TAU0</accession>